<dbReference type="EMBL" id="JAUKUD010000001">
    <property type="protein sequence ID" value="KAK0754922.1"/>
    <property type="molecule type" value="Genomic_DNA"/>
</dbReference>
<dbReference type="InterPro" id="IPR001711">
    <property type="entry name" value="PLipase_C_Pinositol-sp_Y"/>
</dbReference>
<dbReference type="SMART" id="SM00239">
    <property type="entry name" value="C2"/>
    <property type="match status" value="1"/>
</dbReference>
<dbReference type="Gene3D" id="2.30.29.30">
    <property type="entry name" value="Pleckstrin-homology domain (PH domain)/Phosphotyrosine-binding domain (PTB)"/>
    <property type="match status" value="1"/>
</dbReference>
<dbReference type="InterPro" id="IPR011992">
    <property type="entry name" value="EF-hand-dom_pair"/>
</dbReference>
<dbReference type="GO" id="GO:0048015">
    <property type="term" value="P:phosphatidylinositol-mediated signaling"/>
    <property type="evidence" value="ECO:0007669"/>
    <property type="project" value="TreeGrafter"/>
</dbReference>
<dbReference type="Proteomes" id="UP001172155">
    <property type="component" value="Unassembled WGS sequence"/>
</dbReference>
<dbReference type="SUPFAM" id="SSF47473">
    <property type="entry name" value="EF-hand"/>
    <property type="match status" value="1"/>
</dbReference>
<sequence>MASETITLAQHSRSSPAGQYLFHQQPLTVPSSTSSSPSASPTCQDGSPASETDPTGSCWSSEGLVAVTERELEDLDCAVLPLELPEPLTVPPTLTVQSLSSVSSLSRRTSMTSLAPALRSPGTPSMGGAMGEAMKSITRRSSHSFRRVQSFVTRRQSSSHPRSRDGSVGPGIVRRETNAFVTDSDDDCAVEKDECSSIFSADGTVQEFSPAATSTGTSIASAAPASRLGMSAEAYPLVMIQGTPMTKFGKKKSMKKIKLIYDPVAAKISWEKGRSSTKDIYIDDIREIRTAEDIGQYRLDYGLEESMASRFFSVMYMPPGKTTPKPLHLVTDSEATFKIWTQTLEDICNRRQAFTTSLMAFDDKAIQKWWHRETEKLRALGEEKEPEHLSIDHICRSLHIHIPIPLLGDNLRVATGKIGRLERTTMDLAEFQKFVQLMKSRKEISAIYGQVAGNRELGVTKDEFLVFLRDQQRESFGDEGLANWESIFAHYARKGRSRDTANGTGECTIMSEAGFAAFLASPPNSVLPKEPESYTLDRPMSEYYISSSHNTYLLGRQVAGISSVEGYIAALQKNCRCIEIDCWDGNDDQPVVMHGRTWTPSISFLEVIKTINKYAFVKNKFPVWISLEVRCGFATQANMVKIMREVFGERLLTEPLEGYTDCMPSPSQLRERFLIKVKESQPTEEPAKGGERVTRRRGNSQPLPYSRPMVQDIVPGPASPLLSPTSLSRARLPHVINTITEGRVHDTSSNPSECESESEKDSTSKKVSSKINPVLAKLGVYCVGIPFEGFDTPEAKRFNHIFSFKEQTFAKKSQPGDQKRALCLHNMRYMMRVYPNATRIGSSNFDPLPYWKRGVQMVALNWQTFDLGMQGNQAMFGGGTDYSGYVLKPEEGREFKRMPNIKPEDWFTKRPRKSVSFSIRVISAQQLMRPFNFGERRSMDPYVEVEVLLADDRRNKSDYIPSNPGQELKQRTKIIRGNGYNPIFDESYDFDITTKYPDLIQVRWAVKLADRSDPIATFTAKLSNLKQGYRTLPLYTEYGDKCLFSTLFCQIKKGEIKDVMVNLSQEALRNSAKLKTMSRGVKSFSSIPSPKSSTESSRT</sequence>
<comment type="catalytic activity">
    <reaction evidence="6">
        <text>a 1,2-diacyl-sn-glycero-3-phospho-(1D-myo-inositol-4,5-bisphosphate) + H2O = 1D-myo-inositol 1,4,5-trisphosphate + a 1,2-diacyl-sn-glycerol + H(+)</text>
        <dbReference type="Rhea" id="RHEA:33179"/>
        <dbReference type="ChEBI" id="CHEBI:15377"/>
        <dbReference type="ChEBI" id="CHEBI:15378"/>
        <dbReference type="ChEBI" id="CHEBI:17815"/>
        <dbReference type="ChEBI" id="CHEBI:58456"/>
        <dbReference type="ChEBI" id="CHEBI:203600"/>
        <dbReference type="EC" id="3.1.4.11"/>
    </reaction>
</comment>
<feature type="compositionally biased region" description="Polar residues" evidence="7">
    <location>
        <begin position="43"/>
        <end position="60"/>
    </location>
</feature>
<evidence type="ECO:0000256" key="1">
    <source>
        <dbReference type="ARBA" id="ARBA00012368"/>
    </source>
</evidence>
<dbReference type="SMART" id="SM00149">
    <property type="entry name" value="PLCYc"/>
    <property type="match status" value="1"/>
</dbReference>
<feature type="domain" description="C2" evidence="8">
    <location>
        <begin position="897"/>
        <end position="1036"/>
    </location>
</feature>
<protein>
    <recommendedName>
        <fullName evidence="1 6">Phosphoinositide phospholipase C</fullName>
        <ecNumber evidence="1 6">3.1.4.11</ecNumber>
    </recommendedName>
</protein>
<dbReference type="CDD" id="cd08598">
    <property type="entry name" value="PI-PLC1c_yeast"/>
    <property type="match status" value="1"/>
</dbReference>
<evidence type="ECO:0000259" key="8">
    <source>
        <dbReference type="PROSITE" id="PS50004"/>
    </source>
</evidence>
<evidence type="ECO:0000313" key="11">
    <source>
        <dbReference type="Proteomes" id="UP001172155"/>
    </source>
</evidence>
<dbReference type="Pfam" id="PF00387">
    <property type="entry name" value="PI-PLC-Y"/>
    <property type="match status" value="1"/>
</dbReference>
<keyword evidence="11" id="KW-1185">Reference proteome</keyword>
<dbReference type="GO" id="GO:0004435">
    <property type="term" value="F:phosphatidylinositol-4,5-bisphosphate phospholipase C activity"/>
    <property type="evidence" value="ECO:0007669"/>
    <property type="project" value="UniProtKB-EC"/>
</dbReference>
<evidence type="ECO:0000256" key="3">
    <source>
        <dbReference type="ARBA" id="ARBA00022963"/>
    </source>
</evidence>
<dbReference type="Gene3D" id="3.20.20.190">
    <property type="entry name" value="Phosphatidylinositol (PI) phosphodiesterase"/>
    <property type="match status" value="2"/>
</dbReference>
<dbReference type="PRINTS" id="PR00390">
    <property type="entry name" value="PHPHLIPASEC"/>
</dbReference>
<dbReference type="PROSITE" id="PS50004">
    <property type="entry name" value="C2"/>
    <property type="match status" value="1"/>
</dbReference>
<accession>A0AA40KDH7</accession>
<dbReference type="SUPFAM" id="SSF50729">
    <property type="entry name" value="PH domain-like"/>
    <property type="match status" value="1"/>
</dbReference>
<evidence type="ECO:0000256" key="4">
    <source>
        <dbReference type="ARBA" id="ARBA00023098"/>
    </source>
</evidence>
<dbReference type="Pfam" id="PF00168">
    <property type="entry name" value="C2"/>
    <property type="match status" value="1"/>
</dbReference>
<keyword evidence="4 6" id="KW-0443">Lipid metabolism</keyword>
<evidence type="ECO:0000256" key="7">
    <source>
        <dbReference type="SAM" id="MobiDB-lite"/>
    </source>
</evidence>
<dbReference type="InterPro" id="IPR035892">
    <property type="entry name" value="C2_domain_sf"/>
</dbReference>
<comment type="caution">
    <text evidence="10">The sequence shown here is derived from an EMBL/GenBank/DDBJ whole genome shotgun (WGS) entry which is preliminary data.</text>
</comment>
<dbReference type="GO" id="GO:0016042">
    <property type="term" value="P:lipid catabolic process"/>
    <property type="evidence" value="ECO:0007669"/>
    <property type="project" value="UniProtKB-KW"/>
</dbReference>
<keyword evidence="3 6" id="KW-0442">Lipid degradation</keyword>
<feature type="domain" description="PI-PLC Y-box" evidence="9">
    <location>
        <begin position="775"/>
        <end position="893"/>
    </location>
</feature>
<dbReference type="Pfam" id="PF00388">
    <property type="entry name" value="PI-PLC-X"/>
    <property type="match status" value="1"/>
</dbReference>
<feature type="compositionally biased region" description="Polar residues" evidence="7">
    <location>
        <begin position="150"/>
        <end position="160"/>
    </location>
</feature>
<feature type="compositionally biased region" description="Basic and acidic residues" evidence="7">
    <location>
        <begin position="677"/>
        <end position="693"/>
    </location>
</feature>
<feature type="region of interest" description="Disordered" evidence="7">
    <location>
        <begin position="110"/>
        <end position="129"/>
    </location>
</feature>
<dbReference type="PROSITE" id="PS50007">
    <property type="entry name" value="PIPLC_X_DOMAIN"/>
    <property type="match status" value="1"/>
</dbReference>
<dbReference type="InterPro" id="IPR000909">
    <property type="entry name" value="PLipase_C_PInositol-sp_X_dom"/>
</dbReference>
<dbReference type="SMART" id="SM00148">
    <property type="entry name" value="PLCXc"/>
    <property type="match status" value="1"/>
</dbReference>
<dbReference type="SUPFAM" id="SSF51695">
    <property type="entry name" value="PLC-like phosphodiesterases"/>
    <property type="match status" value="1"/>
</dbReference>
<dbReference type="AlphaFoldDB" id="A0AA40KDH7"/>
<evidence type="ECO:0000313" key="10">
    <source>
        <dbReference type="EMBL" id="KAK0754922.1"/>
    </source>
</evidence>
<organism evidence="10 11">
    <name type="scientific">Schizothecium vesticola</name>
    <dbReference type="NCBI Taxonomy" id="314040"/>
    <lineage>
        <taxon>Eukaryota</taxon>
        <taxon>Fungi</taxon>
        <taxon>Dikarya</taxon>
        <taxon>Ascomycota</taxon>
        <taxon>Pezizomycotina</taxon>
        <taxon>Sordariomycetes</taxon>
        <taxon>Sordariomycetidae</taxon>
        <taxon>Sordariales</taxon>
        <taxon>Schizotheciaceae</taxon>
        <taxon>Schizothecium</taxon>
    </lineage>
</organism>
<reference evidence="10" key="1">
    <citation type="submission" date="2023-06" db="EMBL/GenBank/DDBJ databases">
        <title>Genome-scale phylogeny and comparative genomics of the fungal order Sordariales.</title>
        <authorList>
            <consortium name="Lawrence Berkeley National Laboratory"/>
            <person name="Hensen N."/>
            <person name="Bonometti L."/>
            <person name="Westerberg I."/>
            <person name="Brannstrom I.O."/>
            <person name="Guillou S."/>
            <person name="Cros-Aarteil S."/>
            <person name="Calhoun S."/>
            <person name="Haridas S."/>
            <person name="Kuo A."/>
            <person name="Mondo S."/>
            <person name="Pangilinan J."/>
            <person name="Riley R."/>
            <person name="LaButti K."/>
            <person name="Andreopoulos B."/>
            <person name="Lipzen A."/>
            <person name="Chen C."/>
            <person name="Yanf M."/>
            <person name="Daum C."/>
            <person name="Ng V."/>
            <person name="Clum A."/>
            <person name="Steindorff A."/>
            <person name="Ohm R."/>
            <person name="Martin F."/>
            <person name="Silar P."/>
            <person name="Natvig D."/>
            <person name="Lalanne C."/>
            <person name="Gautier V."/>
            <person name="Ament-velasquez S.L."/>
            <person name="Kruys A."/>
            <person name="Hutchinson M.I."/>
            <person name="Powell A.J."/>
            <person name="Barry K."/>
            <person name="Miller A.N."/>
            <person name="Grigoriev I.V."/>
            <person name="Debuchy R."/>
            <person name="Gladieux P."/>
            <person name="Thoren M.H."/>
            <person name="Johannesson H."/>
        </authorList>
    </citation>
    <scope>NUCLEOTIDE SEQUENCE</scope>
    <source>
        <strain evidence="10">SMH3187-1</strain>
    </source>
</reference>
<dbReference type="PANTHER" id="PTHR10336">
    <property type="entry name" value="PHOSPHOINOSITIDE-SPECIFIC PHOSPHOLIPASE C FAMILY PROTEIN"/>
    <property type="match status" value="1"/>
</dbReference>
<feature type="compositionally biased region" description="Low complexity" evidence="7">
    <location>
        <begin position="28"/>
        <end position="42"/>
    </location>
</feature>
<dbReference type="EC" id="3.1.4.11" evidence="1 6"/>
<dbReference type="Gene3D" id="1.10.238.10">
    <property type="entry name" value="EF-hand"/>
    <property type="match status" value="1"/>
</dbReference>
<feature type="region of interest" description="Disordered" evidence="7">
    <location>
        <begin position="139"/>
        <end position="177"/>
    </location>
</feature>
<keyword evidence="2 6" id="KW-0378">Hydrolase</keyword>
<dbReference type="InterPro" id="IPR000008">
    <property type="entry name" value="C2_dom"/>
</dbReference>
<dbReference type="GO" id="GO:0051209">
    <property type="term" value="P:release of sequestered calcium ion into cytosol"/>
    <property type="evidence" value="ECO:0007669"/>
    <property type="project" value="TreeGrafter"/>
</dbReference>
<dbReference type="InterPro" id="IPR001192">
    <property type="entry name" value="PI-PLC_fam"/>
</dbReference>
<dbReference type="Gene3D" id="2.60.40.150">
    <property type="entry name" value="C2 domain"/>
    <property type="match status" value="1"/>
</dbReference>
<dbReference type="PROSITE" id="PS50008">
    <property type="entry name" value="PIPLC_Y_DOMAIN"/>
    <property type="match status" value="1"/>
</dbReference>
<dbReference type="SUPFAM" id="SSF49562">
    <property type="entry name" value="C2 domain (Calcium/lipid-binding domain, CaLB)"/>
    <property type="match status" value="1"/>
</dbReference>
<feature type="compositionally biased region" description="Polar residues" evidence="7">
    <location>
        <begin position="1"/>
        <end position="17"/>
    </location>
</feature>
<proteinExistence type="predicted"/>
<feature type="region of interest" description="Disordered" evidence="7">
    <location>
        <begin position="1"/>
        <end position="60"/>
    </location>
</feature>
<evidence type="ECO:0000256" key="5">
    <source>
        <dbReference type="ARBA" id="ARBA00023224"/>
    </source>
</evidence>
<gene>
    <name evidence="10" type="ORF">B0T18DRAFT_435160</name>
</gene>
<dbReference type="InterPro" id="IPR017946">
    <property type="entry name" value="PLC-like_Pdiesterase_TIM-brl"/>
</dbReference>
<feature type="region of interest" description="Disordered" evidence="7">
    <location>
        <begin position="739"/>
        <end position="766"/>
    </location>
</feature>
<name>A0AA40KDH7_9PEZI</name>
<dbReference type="InterPro" id="IPR011993">
    <property type="entry name" value="PH-like_dom_sf"/>
</dbReference>
<evidence type="ECO:0000256" key="2">
    <source>
        <dbReference type="ARBA" id="ARBA00022801"/>
    </source>
</evidence>
<evidence type="ECO:0000259" key="9">
    <source>
        <dbReference type="PROSITE" id="PS50008"/>
    </source>
</evidence>
<dbReference type="CDD" id="cd00275">
    <property type="entry name" value="C2_PLC_like"/>
    <property type="match status" value="1"/>
</dbReference>
<feature type="region of interest" description="Disordered" evidence="7">
    <location>
        <begin position="677"/>
        <end position="710"/>
    </location>
</feature>
<dbReference type="PANTHER" id="PTHR10336:SF36">
    <property type="entry name" value="1-PHOSPHATIDYLINOSITOL 4,5-BISPHOSPHATE PHOSPHODIESTERASE BETA-4"/>
    <property type="match status" value="1"/>
</dbReference>
<keyword evidence="5" id="KW-0807">Transducer</keyword>
<evidence type="ECO:0000256" key="6">
    <source>
        <dbReference type="RuleBase" id="RU361133"/>
    </source>
</evidence>